<dbReference type="RefSeq" id="WP_307487675.1">
    <property type="nucleotide sequence ID" value="NZ_JAUSUF010000013.1"/>
</dbReference>
<organism evidence="1 2">
    <name type="scientific">Eubacterium multiforme</name>
    <dbReference type="NCBI Taxonomy" id="83339"/>
    <lineage>
        <taxon>Bacteria</taxon>
        <taxon>Bacillati</taxon>
        <taxon>Bacillota</taxon>
        <taxon>Clostridia</taxon>
        <taxon>Eubacteriales</taxon>
        <taxon>Eubacteriaceae</taxon>
        <taxon>Eubacterium</taxon>
    </lineage>
</organism>
<evidence type="ECO:0008006" key="3">
    <source>
        <dbReference type="Google" id="ProtNLM"/>
    </source>
</evidence>
<evidence type="ECO:0000313" key="2">
    <source>
        <dbReference type="Proteomes" id="UP001228504"/>
    </source>
</evidence>
<evidence type="ECO:0000313" key="1">
    <source>
        <dbReference type="EMBL" id="MDQ0150851.1"/>
    </source>
</evidence>
<protein>
    <recommendedName>
        <fullName evidence="3">Twitching motility protein PilT</fullName>
    </recommendedName>
</protein>
<sequence>MIRVFCNRRGSGKTKRLIELANSHLEKAKGDSVYIDDDSRYVRQLNRKIRFISTDEFNVTDCNSFYGMLCGVIANNYDIENVYVDGLLGIVSCALNETSQLFNQLRSLSIRFGVNIFININYEEEDNIPEFIKLYVA</sequence>
<reference evidence="1 2" key="1">
    <citation type="submission" date="2023-07" db="EMBL/GenBank/DDBJ databases">
        <title>Genomic Encyclopedia of Type Strains, Phase IV (KMG-IV): sequencing the most valuable type-strain genomes for metagenomic binning, comparative biology and taxonomic classification.</title>
        <authorList>
            <person name="Goeker M."/>
        </authorList>
    </citation>
    <scope>NUCLEOTIDE SEQUENCE [LARGE SCALE GENOMIC DNA]</scope>
    <source>
        <strain evidence="1 2">DSM 20694</strain>
    </source>
</reference>
<gene>
    <name evidence="1" type="ORF">J2S18_002825</name>
</gene>
<keyword evidence="2" id="KW-1185">Reference proteome</keyword>
<proteinExistence type="predicted"/>
<name>A0ABT9UX32_9FIRM</name>
<dbReference type="Proteomes" id="UP001228504">
    <property type="component" value="Unassembled WGS sequence"/>
</dbReference>
<accession>A0ABT9UX32</accession>
<dbReference type="EMBL" id="JAUSUF010000013">
    <property type="protein sequence ID" value="MDQ0150851.1"/>
    <property type="molecule type" value="Genomic_DNA"/>
</dbReference>
<comment type="caution">
    <text evidence="1">The sequence shown here is derived from an EMBL/GenBank/DDBJ whole genome shotgun (WGS) entry which is preliminary data.</text>
</comment>